<dbReference type="EMBL" id="BLRZ01000066">
    <property type="protein sequence ID" value="GFP30436.1"/>
    <property type="molecule type" value="Genomic_DNA"/>
</dbReference>
<organism evidence="4 6">
    <name type="scientific">Candidatus Hakubella thermalkaliphila</name>
    <dbReference type="NCBI Taxonomy" id="2754717"/>
    <lineage>
        <taxon>Bacteria</taxon>
        <taxon>Bacillati</taxon>
        <taxon>Actinomycetota</taxon>
        <taxon>Actinomycetota incertae sedis</taxon>
        <taxon>Candidatus Hakubellales</taxon>
        <taxon>Candidatus Hakubellaceae</taxon>
        <taxon>Candidatus Hakubella</taxon>
    </lineage>
</organism>
<dbReference type="Pfam" id="PF13810">
    <property type="entry name" value="DUF4185"/>
    <property type="match status" value="1"/>
</dbReference>
<evidence type="ECO:0000259" key="1">
    <source>
        <dbReference type="Pfam" id="PF13810"/>
    </source>
</evidence>
<dbReference type="Proteomes" id="UP000588083">
    <property type="component" value="Unassembled WGS sequence"/>
</dbReference>
<proteinExistence type="predicted"/>
<name>A0A6V8PX71_9ACTN</name>
<gene>
    <name evidence="2" type="ORF">HKBW3S09_00086</name>
    <name evidence="3" type="ORF">HKBW3S34_01357</name>
    <name evidence="4" type="ORF">HKBW3S44_00849</name>
    <name evidence="5" type="ORF">HKBW3S47_01364</name>
</gene>
<dbReference type="EMBL" id="BLSD01000075">
    <property type="protein sequence ID" value="GFP39666.1"/>
    <property type="molecule type" value="Genomic_DNA"/>
</dbReference>
<dbReference type="InterPro" id="IPR025442">
    <property type="entry name" value="DUF4185"/>
</dbReference>
<reference evidence="6 7" key="1">
    <citation type="journal article" date="2020" name="Front. Microbiol.">
        <title>Single-cell genomics of novel Actinobacteria with the Wood-Ljungdahl pathway discovered in a serpentinizing system.</title>
        <authorList>
            <person name="Merino N."/>
            <person name="Kawai M."/>
            <person name="Boyd E.S."/>
            <person name="Colman D.R."/>
            <person name="McGlynn S.E."/>
            <person name="Nealson K.H."/>
            <person name="Kurokawa K."/>
            <person name="Hongoh Y."/>
        </authorList>
    </citation>
    <scope>NUCLEOTIDE SEQUENCE [LARGE SCALE GENOMIC DNA]</scope>
    <source>
        <strain evidence="2 8">S09_30</strain>
        <strain evidence="3 9">S34</strain>
        <strain evidence="4 6">S44</strain>
        <strain evidence="5 7">S47</strain>
    </source>
</reference>
<dbReference type="Proteomes" id="UP000585609">
    <property type="component" value="Unassembled WGS sequence"/>
</dbReference>
<dbReference type="EMBL" id="BLSC01000056">
    <property type="protein sequence ID" value="GFP37169.1"/>
    <property type="molecule type" value="Genomic_DNA"/>
</dbReference>
<accession>A0A6V8PX71</accession>
<dbReference type="Proteomes" id="UP000561271">
    <property type="component" value="Unassembled WGS sequence"/>
</dbReference>
<sequence>MGYLKKTLALLGVAAALLIVLTLIALLGENSNRAPLDRPPRVGLASVSNVYRVAQLTGDPSINNTNATASIWGTDLGSMFDHKGIVFLSFGDTFAGYGIGRDQGNDWRSTTMAWTTDTTPGDGLSFGGWITDSANHAKELLLDDSGVITTIGTNGVSVGDRMYLHYMSVNYWGVPGEWTLANSGWAYSEDGGWNWNKPAGSQWQGNNAFGQVALVKNGGYIYAFGIPGGRFECAKLGRVLENKILTLYDWQFWNSGSWVTNDMGAATCVVPAPVGELSVTWNDYVGEWLMVYRNEHTNRIVMRTALNLTGPWSDEIFIIGDTDSDDDDVYALFFHPWYSSGRDVYFVLSYWTPYNVWLMHVTLNVASSSYRP</sequence>
<dbReference type="EMBL" id="BLRW01000005">
    <property type="protein sequence ID" value="GFP22618.1"/>
    <property type="molecule type" value="Genomic_DNA"/>
</dbReference>
<protein>
    <recommendedName>
        <fullName evidence="1">DUF4185 domain-containing protein</fullName>
    </recommendedName>
</protein>
<dbReference type="RefSeq" id="WP_176231439.1">
    <property type="nucleotide sequence ID" value="NZ_BLRZ01000066.1"/>
</dbReference>
<evidence type="ECO:0000313" key="9">
    <source>
        <dbReference type="Proteomes" id="UP000588083"/>
    </source>
</evidence>
<feature type="domain" description="DUF4185" evidence="1">
    <location>
        <begin position="61"/>
        <end position="360"/>
    </location>
</feature>
<evidence type="ECO:0000313" key="4">
    <source>
        <dbReference type="EMBL" id="GFP37169.1"/>
    </source>
</evidence>
<comment type="caution">
    <text evidence="4">The sequence shown here is derived from an EMBL/GenBank/DDBJ whole genome shotgun (WGS) entry which is preliminary data.</text>
</comment>
<evidence type="ECO:0000313" key="3">
    <source>
        <dbReference type="EMBL" id="GFP30436.1"/>
    </source>
</evidence>
<evidence type="ECO:0000313" key="6">
    <source>
        <dbReference type="Proteomes" id="UP000561271"/>
    </source>
</evidence>
<evidence type="ECO:0000313" key="2">
    <source>
        <dbReference type="EMBL" id="GFP22618.1"/>
    </source>
</evidence>
<keyword evidence="9" id="KW-1185">Reference proteome</keyword>
<evidence type="ECO:0000313" key="5">
    <source>
        <dbReference type="EMBL" id="GFP39666.1"/>
    </source>
</evidence>
<dbReference type="Proteomes" id="UP000569018">
    <property type="component" value="Unassembled WGS sequence"/>
</dbReference>
<dbReference type="AlphaFoldDB" id="A0A6V8PX71"/>
<evidence type="ECO:0000313" key="7">
    <source>
        <dbReference type="Proteomes" id="UP000569018"/>
    </source>
</evidence>
<evidence type="ECO:0000313" key="8">
    <source>
        <dbReference type="Proteomes" id="UP000585609"/>
    </source>
</evidence>